<evidence type="ECO:0000313" key="3">
    <source>
        <dbReference type="Proteomes" id="UP000229749"/>
    </source>
</evidence>
<feature type="transmembrane region" description="Helical" evidence="1">
    <location>
        <begin position="39"/>
        <end position="60"/>
    </location>
</feature>
<dbReference type="AlphaFoldDB" id="A0A2M7XID4"/>
<organism evidence="2 3">
    <name type="scientific">Candidatus Uhrbacteria bacterium CG_4_9_14_3_um_filter_36_7</name>
    <dbReference type="NCBI Taxonomy" id="1975033"/>
    <lineage>
        <taxon>Bacteria</taxon>
        <taxon>Candidatus Uhriibacteriota</taxon>
    </lineage>
</organism>
<name>A0A2M7XID4_9BACT</name>
<reference evidence="3" key="1">
    <citation type="submission" date="2017-09" db="EMBL/GenBank/DDBJ databases">
        <title>Depth-based differentiation of microbial function through sediment-hosted aquifers and enrichment of novel symbionts in the deep terrestrial subsurface.</title>
        <authorList>
            <person name="Probst A.J."/>
            <person name="Ladd B."/>
            <person name="Jarett J.K."/>
            <person name="Geller-Mcgrath D.E."/>
            <person name="Sieber C.M.K."/>
            <person name="Emerson J.B."/>
            <person name="Anantharaman K."/>
            <person name="Thomas B.C."/>
            <person name="Malmstrom R."/>
            <person name="Stieglmeier M."/>
            <person name="Klingl A."/>
            <person name="Woyke T."/>
            <person name="Ryan C.M."/>
            <person name="Banfield J.F."/>
        </authorList>
    </citation>
    <scope>NUCLEOTIDE SEQUENCE [LARGE SCALE GENOMIC DNA]</scope>
</reference>
<accession>A0A2M7XID4</accession>
<keyword evidence="1" id="KW-0472">Membrane</keyword>
<keyword evidence="1" id="KW-1133">Transmembrane helix</keyword>
<gene>
    <name evidence="2" type="ORF">CO172_00195</name>
</gene>
<feature type="transmembrane region" description="Helical" evidence="1">
    <location>
        <begin position="6"/>
        <end position="27"/>
    </location>
</feature>
<sequence length="65" mass="7562">MNFLKILGWILTTLPIISYLGISAWIIKEVINEDNTIKYFVTIMFSLFLVGIILLMIAYLSEFFI</sequence>
<keyword evidence="1" id="KW-0812">Transmembrane</keyword>
<comment type="caution">
    <text evidence="2">The sequence shown here is derived from an EMBL/GenBank/DDBJ whole genome shotgun (WGS) entry which is preliminary data.</text>
</comment>
<protein>
    <submittedName>
        <fullName evidence="2">Uncharacterized protein</fullName>
    </submittedName>
</protein>
<proteinExistence type="predicted"/>
<evidence type="ECO:0000313" key="2">
    <source>
        <dbReference type="EMBL" id="PJA47743.1"/>
    </source>
</evidence>
<dbReference type="EMBL" id="PFWS01000004">
    <property type="protein sequence ID" value="PJA47743.1"/>
    <property type="molecule type" value="Genomic_DNA"/>
</dbReference>
<dbReference type="Proteomes" id="UP000229749">
    <property type="component" value="Unassembled WGS sequence"/>
</dbReference>
<evidence type="ECO:0000256" key="1">
    <source>
        <dbReference type="SAM" id="Phobius"/>
    </source>
</evidence>